<dbReference type="SUPFAM" id="SSF110916">
    <property type="entry name" value="Peptidyl-tRNA hydrolase domain-like"/>
    <property type="match status" value="1"/>
</dbReference>
<dbReference type="VEuPathDB" id="FungiDB:Z517_11524"/>
<dbReference type="OrthoDB" id="270639at2759"/>
<evidence type="ECO:0000313" key="4">
    <source>
        <dbReference type="Proteomes" id="UP000053029"/>
    </source>
</evidence>
<protein>
    <recommendedName>
        <fullName evidence="2">Prokaryotic-type class I peptide chain release factors domain-containing protein</fullName>
    </recommendedName>
</protein>
<feature type="compositionally biased region" description="Basic residues" evidence="1">
    <location>
        <begin position="164"/>
        <end position="177"/>
    </location>
</feature>
<dbReference type="GO" id="GO:0070126">
    <property type="term" value="P:mitochondrial translational termination"/>
    <property type="evidence" value="ECO:0007669"/>
    <property type="project" value="TreeGrafter"/>
</dbReference>
<dbReference type="EMBL" id="KN846976">
    <property type="protein sequence ID" value="KIW74754.1"/>
    <property type="molecule type" value="Genomic_DNA"/>
</dbReference>
<keyword evidence="4" id="KW-1185">Reference proteome</keyword>
<dbReference type="STRING" id="1442368.A0A0D2GQP8"/>
<dbReference type="PANTHER" id="PTHR11075">
    <property type="entry name" value="PEPTIDE CHAIN RELEASE FACTOR"/>
    <property type="match status" value="1"/>
</dbReference>
<proteinExistence type="predicted"/>
<dbReference type="Gene3D" id="3.30.160.20">
    <property type="match status" value="1"/>
</dbReference>
<feature type="compositionally biased region" description="Basic and acidic residues" evidence="1">
    <location>
        <begin position="148"/>
        <end position="163"/>
    </location>
</feature>
<evidence type="ECO:0000256" key="1">
    <source>
        <dbReference type="SAM" id="MobiDB-lite"/>
    </source>
</evidence>
<name>A0A0D2GQP8_9EURO</name>
<dbReference type="GeneID" id="25311014"/>
<reference evidence="3 4" key="1">
    <citation type="submission" date="2015-01" db="EMBL/GenBank/DDBJ databases">
        <title>The Genome Sequence of Fonsecaea pedrosoi CBS 271.37.</title>
        <authorList>
            <consortium name="The Broad Institute Genomics Platform"/>
            <person name="Cuomo C."/>
            <person name="de Hoog S."/>
            <person name="Gorbushina A."/>
            <person name="Stielow B."/>
            <person name="Teixiera M."/>
            <person name="Abouelleil A."/>
            <person name="Chapman S.B."/>
            <person name="Priest M."/>
            <person name="Young S.K."/>
            <person name="Wortman J."/>
            <person name="Nusbaum C."/>
            <person name="Birren B."/>
        </authorList>
    </citation>
    <scope>NUCLEOTIDE SEQUENCE [LARGE SCALE GENOMIC DNA]</scope>
    <source>
        <strain evidence="3 4">CBS 271.37</strain>
    </source>
</reference>
<dbReference type="GO" id="GO:0016150">
    <property type="term" value="F:translation release factor activity, codon nonspecific"/>
    <property type="evidence" value="ECO:0007669"/>
    <property type="project" value="TreeGrafter"/>
</dbReference>
<dbReference type="Proteomes" id="UP000053029">
    <property type="component" value="Unassembled WGS sequence"/>
</dbReference>
<dbReference type="AlphaFoldDB" id="A0A0D2GQP8"/>
<sequence>MLGSWLTRTVSKSLEFWRSYSAKSGILESDYTAAREWYSKPNTLQSLRDIGEVTYARSSGPGGQNVNKVNSKAQLRVPIDHLLPLIPVVLHRGILSSRYYAEKSSSLVIQADESRKAQVNKDACFRKLNELILDVYNAAVPGETTEAQNEKVKRFQKAENEARLKRKKIQSSKKQSRSKGDLD</sequence>
<feature type="region of interest" description="Disordered" evidence="1">
    <location>
        <begin position="146"/>
        <end position="183"/>
    </location>
</feature>
<accession>A0A0D2GQP8</accession>
<dbReference type="RefSeq" id="XP_013278562.1">
    <property type="nucleotide sequence ID" value="XM_013423108.1"/>
</dbReference>
<dbReference type="GO" id="GO:0004045">
    <property type="term" value="F:peptidyl-tRNA hydrolase activity"/>
    <property type="evidence" value="ECO:0007669"/>
    <property type="project" value="TreeGrafter"/>
</dbReference>
<dbReference type="InterPro" id="IPR000352">
    <property type="entry name" value="Pep_chain_release_fac_I"/>
</dbReference>
<feature type="domain" description="Prokaryotic-type class I peptide chain release factors" evidence="2">
    <location>
        <begin position="52"/>
        <end position="177"/>
    </location>
</feature>
<evidence type="ECO:0000313" key="3">
    <source>
        <dbReference type="EMBL" id="KIW74754.1"/>
    </source>
</evidence>
<dbReference type="PANTHER" id="PTHR11075:SF54">
    <property type="entry name" value="LARGE RIBOSOMAL SUBUNIT PROTEIN ML62"/>
    <property type="match status" value="1"/>
</dbReference>
<evidence type="ECO:0000259" key="2">
    <source>
        <dbReference type="Pfam" id="PF00472"/>
    </source>
</evidence>
<dbReference type="Pfam" id="PF00472">
    <property type="entry name" value="RF-1"/>
    <property type="match status" value="1"/>
</dbReference>
<dbReference type="GO" id="GO:0005762">
    <property type="term" value="C:mitochondrial large ribosomal subunit"/>
    <property type="evidence" value="ECO:0007669"/>
    <property type="project" value="TreeGrafter"/>
</dbReference>
<gene>
    <name evidence="3" type="ORF">Z517_11524</name>
</gene>
<dbReference type="HOGENOM" id="CLU_089470_0_1_1"/>
<dbReference type="InterPro" id="IPR052104">
    <property type="entry name" value="Mito_Release_Factor_mL62"/>
</dbReference>
<organism evidence="3 4">
    <name type="scientific">Fonsecaea pedrosoi CBS 271.37</name>
    <dbReference type="NCBI Taxonomy" id="1442368"/>
    <lineage>
        <taxon>Eukaryota</taxon>
        <taxon>Fungi</taxon>
        <taxon>Dikarya</taxon>
        <taxon>Ascomycota</taxon>
        <taxon>Pezizomycotina</taxon>
        <taxon>Eurotiomycetes</taxon>
        <taxon>Chaetothyriomycetidae</taxon>
        <taxon>Chaetothyriales</taxon>
        <taxon>Herpotrichiellaceae</taxon>
        <taxon>Fonsecaea</taxon>
    </lineage>
</organism>